<dbReference type="SUPFAM" id="SSF46565">
    <property type="entry name" value="Chaperone J-domain"/>
    <property type="match status" value="1"/>
</dbReference>
<dbReference type="AlphaFoldDB" id="A0A1X9SV93"/>
<dbReference type="InterPro" id="IPR029024">
    <property type="entry name" value="TerB-like"/>
</dbReference>
<evidence type="ECO:0000313" key="3">
    <source>
        <dbReference type="EMBL" id="ARR00151.1"/>
    </source>
</evidence>
<dbReference type="Proteomes" id="UP000194260">
    <property type="component" value="Chromosome"/>
</dbReference>
<feature type="transmembrane region" description="Helical" evidence="1">
    <location>
        <begin position="6"/>
        <end position="24"/>
    </location>
</feature>
<keyword evidence="1" id="KW-0812">Transmembrane</keyword>
<sequence>MIVHIFLILIGVIIIFWLLGRGFTNSSLRINKLQYDDAKYLIMLTAKVAKSDGAVSKDEANYISLLLDDICLKLGNRDVRAKLKDIYLYYKDNQSSAYAIAKEYRQRLGFSQNIWINRVVFFMNLAYIDGEFNSDEREILREICDGFAINKSIVEELFSHFEAEFKNLSKEHSIDPYEILEVSKDASFEEIKASHRRLSRQYHPDFMMDKSDDIISQATKKMQQINEAYEILKNKFNK</sequence>
<reference evidence="4" key="1">
    <citation type="journal article" date="2017" name="Genome Biol. Evol.">
        <title>Comparative Genomic Analysis Identifies a Campylobacter Clade Deficient in Selenium Metabolism.</title>
        <authorList>
            <person name="Miller W.G."/>
            <person name="Yee E."/>
            <person name="Lopes B.S."/>
            <person name="Chapman M.H."/>
            <person name="Huynh S."/>
            <person name="Bono J.L."/>
            <person name="Parker C.T."/>
            <person name="Strachan N.J.C."/>
            <person name="Forbes K.J."/>
        </authorList>
    </citation>
    <scope>NUCLEOTIDE SEQUENCE [LARGE SCALE GENOMIC DNA]</scope>
    <source>
        <strain evidence="4">RM6137</strain>
    </source>
</reference>
<dbReference type="SUPFAM" id="SSF158682">
    <property type="entry name" value="TerB-like"/>
    <property type="match status" value="1"/>
</dbReference>
<dbReference type="CDD" id="cd06257">
    <property type="entry name" value="DnaJ"/>
    <property type="match status" value="1"/>
</dbReference>
<name>A0A1X9SV93_9BACT</name>
<keyword evidence="1" id="KW-1133">Transmembrane helix</keyword>
<feature type="domain" description="J" evidence="2">
    <location>
        <begin position="175"/>
        <end position="238"/>
    </location>
</feature>
<dbReference type="PROSITE" id="PS50076">
    <property type="entry name" value="DNAJ_2"/>
    <property type="match status" value="1"/>
</dbReference>
<dbReference type="InterPro" id="IPR036869">
    <property type="entry name" value="J_dom_sf"/>
</dbReference>
<dbReference type="PRINTS" id="PR00625">
    <property type="entry name" value="JDOMAIN"/>
</dbReference>
<dbReference type="Pfam" id="PF05099">
    <property type="entry name" value="TerB"/>
    <property type="match status" value="1"/>
</dbReference>
<accession>A0A1X9SV93</accession>
<dbReference type="Pfam" id="PF00226">
    <property type="entry name" value="DnaJ"/>
    <property type="match status" value="1"/>
</dbReference>
<keyword evidence="1" id="KW-0472">Membrane</keyword>
<dbReference type="InterPro" id="IPR001623">
    <property type="entry name" value="DnaJ_domain"/>
</dbReference>
<dbReference type="Gene3D" id="1.10.3680.10">
    <property type="entry name" value="TerB-like"/>
    <property type="match status" value="1"/>
</dbReference>
<dbReference type="KEGG" id="camy:CSUIS_0310"/>
<organism evidence="3 4">
    <name type="scientific">Campylobacter porcelli</name>
    <dbReference type="NCBI Taxonomy" id="1660073"/>
    <lineage>
        <taxon>Bacteria</taxon>
        <taxon>Pseudomonadati</taxon>
        <taxon>Campylobacterota</taxon>
        <taxon>Epsilonproteobacteria</taxon>
        <taxon>Campylobacterales</taxon>
        <taxon>Campylobacteraceae</taxon>
        <taxon>Campylobacter</taxon>
    </lineage>
</organism>
<evidence type="ECO:0000313" key="4">
    <source>
        <dbReference type="Proteomes" id="UP000194260"/>
    </source>
</evidence>
<dbReference type="Gene3D" id="1.10.287.110">
    <property type="entry name" value="DnaJ domain"/>
    <property type="match status" value="1"/>
</dbReference>
<dbReference type="InterPro" id="IPR007791">
    <property type="entry name" value="DjlA_N"/>
</dbReference>
<dbReference type="SMART" id="SM00271">
    <property type="entry name" value="DnaJ"/>
    <property type="match status" value="1"/>
</dbReference>
<evidence type="ECO:0000259" key="2">
    <source>
        <dbReference type="PROSITE" id="PS50076"/>
    </source>
</evidence>
<protein>
    <submittedName>
        <fullName evidence="3">DnaJ-like membrane chaperone protein (N-terminal terB-like domain)</fullName>
    </submittedName>
</protein>
<proteinExistence type="predicted"/>
<dbReference type="EMBL" id="CP018789">
    <property type="protein sequence ID" value="ARR00151.1"/>
    <property type="molecule type" value="Genomic_DNA"/>
</dbReference>
<evidence type="ECO:0000256" key="1">
    <source>
        <dbReference type="SAM" id="Phobius"/>
    </source>
</evidence>
<gene>
    <name evidence="3" type="ORF">CSUIS_0310</name>
</gene>
<dbReference type="PANTHER" id="PTHR24074">
    <property type="entry name" value="CO-CHAPERONE PROTEIN DJLA"/>
    <property type="match status" value="1"/>
</dbReference>
<dbReference type="InterPro" id="IPR050817">
    <property type="entry name" value="DjlA_DnaK_co-chaperone"/>
</dbReference>
<dbReference type="STRING" id="1660073.CSUIS_0310"/>